<reference evidence="1 2" key="1">
    <citation type="submission" date="2017-10" db="EMBL/GenBank/DDBJ databases">
        <title>Comparative genomics in systemic dimorphic fungi from Ajellomycetaceae.</title>
        <authorList>
            <person name="Munoz J.F."/>
            <person name="Mcewen J.G."/>
            <person name="Clay O.K."/>
            <person name="Cuomo C.A."/>
        </authorList>
    </citation>
    <scope>NUCLEOTIDE SEQUENCE [LARGE SCALE GENOMIC DNA]</scope>
    <source>
        <strain evidence="1 2">UAMH4076</strain>
    </source>
</reference>
<dbReference type="Proteomes" id="UP000226031">
    <property type="component" value="Unassembled WGS sequence"/>
</dbReference>
<sequence>SIPQAPVSWASFQNTAVSVEEAEAQPVLLG</sequence>
<dbReference type="AlphaFoldDB" id="A0A2B7Z7W4"/>
<dbReference type="EMBL" id="PDND01000262">
    <property type="protein sequence ID" value="PGH29238.1"/>
    <property type="molecule type" value="Genomic_DNA"/>
</dbReference>
<organism evidence="1 2">
    <name type="scientific">[Emmonsia] crescens</name>
    <dbReference type="NCBI Taxonomy" id="73230"/>
    <lineage>
        <taxon>Eukaryota</taxon>
        <taxon>Fungi</taxon>
        <taxon>Dikarya</taxon>
        <taxon>Ascomycota</taxon>
        <taxon>Pezizomycotina</taxon>
        <taxon>Eurotiomycetes</taxon>
        <taxon>Eurotiomycetidae</taxon>
        <taxon>Onygenales</taxon>
        <taxon>Ajellomycetaceae</taxon>
        <taxon>Emergomyces</taxon>
    </lineage>
</organism>
<protein>
    <submittedName>
        <fullName evidence="1">Uncharacterized protein</fullName>
    </submittedName>
</protein>
<comment type="caution">
    <text evidence="1">The sequence shown here is derived from an EMBL/GenBank/DDBJ whole genome shotgun (WGS) entry which is preliminary data.</text>
</comment>
<keyword evidence="2" id="KW-1185">Reference proteome</keyword>
<evidence type="ECO:0000313" key="1">
    <source>
        <dbReference type="EMBL" id="PGH29238.1"/>
    </source>
</evidence>
<feature type="non-terminal residue" evidence="1">
    <location>
        <position position="1"/>
    </location>
</feature>
<gene>
    <name evidence="1" type="ORF">GX50_08029</name>
</gene>
<accession>A0A2B7Z7W4</accession>
<name>A0A2B7Z7W4_9EURO</name>
<evidence type="ECO:0000313" key="2">
    <source>
        <dbReference type="Proteomes" id="UP000226031"/>
    </source>
</evidence>
<proteinExistence type="predicted"/>